<dbReference type="AlphaFoldDB" id="A0A0D0GLS4"/>
<evidence type="ECO:0000256" key="3">
    <source>
        <dbReference type="ARBA" id="ARBA00023163"/>
    </source>
</evidence>
<dbReference type="Pfam" id="PF12833">
    <property type="entry name" value="HTH_18"/>
    <property type="match status" value="1"/>
</dbReference>
<evidence type="ECO:0000256" key="1">
    <source>
        <dbReference type="ARBA" id="ARBA00023015"/>
    </source>
</evidence>
<dbReference type="SUPFAM" id="SSF46689">
    <property type="entry name" value="Homeodomain-like"/>
    <property type="match status" value="1"/>
</dbReference>
<evidence type="ECO:0000259" key="4">
    <source>
        <dbReference type="PROSITE" id="PS01124"/>
    </source>
</evidence>
<protein>
    <recommendedName>
        <fullName evidence="4">HTH araC/xylS-type domain-containing protein</fullName>
    </recommendedName>
</protein>
<dbReference type="PANTHER" id="PTHR43280">
    <property type="entry name" value="ARAC-FAMILY TRANSCRIPTIONAL REGULATOR"/>
    <property type="match status" value="1"/>
</dbReference>
<dbReference type="InterPro" id="IPR018060">
    <property type="entry name" value="HTH_AraC"/>
</dbReference>
<evidence type="ECO:0000313" key="6">
    <source>
        <dbReference type="Proteomes" id="UP000032049"/>
    </source>
</evidence>
<feature type="domain" description="HTH araC/xylS-type" evidence="4">
    <location>
        <begin position="183"/>
        <end position="281"/>
    </location>
</feature>
<keyword evidence="1" id="KW-0805">Transcription regulation</keyword>
<keyword evidence="2" id="KW-0238">DNA-binding</keyword>
<dbReference type="STRING" id="1503925.TH53_04855"/>
<comment type="caution">
    <text evidence="5">The sequence shown here is derived from an EMBL/GenBank/DDBJ whole genome shotgun (WGS) entry which is preliminary data.</text>
</comment>
<dbReference type="InterPro" id="IPR037923">
    <property type="entry name" value="HTH-like"/>
</dbReference>
<dbReference type="SMART" id="SM00342">
    <property type="entry name" value="HTH_ARAC"/>
    <property type="match status" value="1"/>
</dbReference>
<name>A0A0D0GLS4_9SPHI</name>
<dbReference type="PANTHER" id="PTHR43280:SF32">
    <property type="entry name" value="TRANSCRIPTIONAL REGULATORY PROTEIN"/>
    <property type="match status" value="1"/>
</dbReference>
<evidence type="ECO:0000256" key="2">
    <source>
        <dbReference type="ARBA" id="ARBA00023125"/>
    </source>
</evidence>
<keyword evidence="6" id="KW-1185">Reference proteome</keyword>
<dbReference type="GO" id="GO:0043565">
    <property type="term" value="F:sequence-specific DNA binding"/>
    <property type="evidence" value="ECO:0007669"/>
    <property type="project" value="InterPro"/>
</dbReference>
<gene>
    <name evidence="5" type="ORF">TH53_04855</name>
</gene>
<dbReference type="OrthoDB" id="931734at2"/>
<proteinExistence type="predicted"/>
<dbReference type="Proteomes" id="UP000032049">
    <property type="component" value="Unassembled WGS sequence"/>
</dbReference>
<accession>A0A0D0GLS4</accession>
<evidence type="ECO:0000313" key="5">
    <source>
        <dbReference type="EMBL" id="KIO78192.1"/>
    </source>
</evidence>
<organism evidence="5 6">
    <name type="scientific">Pedobacter lusitanus</name>
    <dbReference type="NCBI Taxonomy" id="1503925"/>
    <lineage>
        <taxon>Bacteria</taxon>
        <taxon>Pseudomonadati</taxon>
        <taxon>Bacteroidota</taxon>
        <taxon>Sphingobacteriia</taxon>
        <taxon>Sphingobacteriales</taxon>
        <taxon>Sphingobacteriaceae</taxon>
        <taxon>Pedobacter</taxon>
    </lineage>
</organism>
<dbReference type="InterPro" id="IPR009057">
    <property type="entry name" value="Homeodomain-like_sf"/>
</dbReference>
<dbReference type="PROSITE" id="PS01124">
    <property type="entry name" value="HTH_ARAC_FAMILY_2"/>
    <property type="match status" value="1"/>
</dbReference>
<dbReference type="EMBL" id="JXRA01000019">
    <property type="protein sequence ID" value="KIO78192.1"/>
    <property type="molecule type" value="Genomic_DNA"/>
</dbReference>
<dbReference type="Gene3D" id="1.10.10.60">
    <property type="entry name" value="Homeodomain-like"/>
    <property type="match status" value="1"/>
</dbReference>
<dbReference type="RefSeq" id="WP_041878969.1">
    <property type="nucleotide sequence ID" value="NZ_CP157278.1"/>
</dbReference>
<dbReference type="SUPFAM" id="SSF51215">
    <property type="entry name" value="Regulatory protein AraC"/>
    <property type="match status" value="1"/>
</dbReference>
<reference evidence="5 6" key="1">
    <citation type="submission" date="2015-01" db="EMBL/GenBank/DDBJ databases">
        <title>Draft genome sequence of Pedobacter sp. NL19 isolated from sludge of an effluent treatment pond in an abandoned uranium mine.</title>
        <authorList>
            <person name="Santos T."/>
            <person name="Caetano T."/>
            <person name="Covas C."/>
            <person name="Cruz A."/>
            <person name="Mendo S."/>
        </authorList>
    </citation>
    <scope>NUCLEOTIDE SEQUENCE [LARGE SCALE GENOMIC DNA]</scope>
    <source>
        <strain evidence="5 6">NL19</strain>
    </source>
</reference>
<sequence length="287" mass="32509">MTNSAIITIDIDTALSDSFSTAYLSAESFQLNLSCRISFNQLLFFKKGKGKLLIDGESYTVSPNTLILLAKNQVYSFKINQGLEAYSLCFGDCFWEKTPASSNNCKATLFNAASANQYLKLQKDDAAELNRLFQEILAEFNTADYSNKGDVLAAFLKILIIKIANFHALLAKITDRNDHKIYQKFVDLLANNYQVSHDVTFFAEKLNISSRKLTELCRKHAGKGAKDIIQLQLVAEAKRFLQFSSRSIKEISSMLNFSNPYQFSHFFKKNTSFPPERYRKQITGFGI</sequence>
<keyword evidence="3" id="KW-0804">Transcription</keyword>
<dbReference type="GO" id="GO:0003700">
    <property type="term" value="F:DNA-binding transcription factor activity"/>
    <property type="evidence" value="ECO:0007669"/>
    <property type="project" value="InterPro"/>
</dbReference>